<evidence type="ECO:0000313" key="3">
    <source>
        <dbReference type="Proteomes" id="UP001303473"/>
    </source>
</evidence>
<sequence length="239" mass="27086">MCHPLFAQENLPPNNIFQRLIWPIRGCRGPCSPSPHCRTRSPFRPPLADARGKELACQAARRASRLGPVARPVSRTLRDVKIHGIRSKVHLDDDGNHLGSAPRGDGPCSHASPPPRFLRGKEFRRPRPAFCGVRSFDTLRWVSMLRFCGKPRPALRSDGWLNPSLNAPLCGAPSPKRRRWQEGFCWWPVPYLSPPALHRPRLSTNSGCRRRAGVLVAWYRPRLCSLWTHVNWGYGTMDL</sequence>
<proteinExistence type="predicted"/>
<evidence type="ECO:0000313" key="2">
    <source>
        <dbReference type="EMBL" id="KAK3934560.1"/>
    </source>
</evidence>
<evidence type="ECO:0000256" key="1">
    <source>
        <dbReference type="SAM" id="MobiDB-lite"/>
    </source>
</evidence>
<dbReference type="Proteomes" id="UP001303473">
    <property type="component" value="Unassembled WGS sequence"/>
</dbReference>
<protein>
    <submittedName>
        <fullName evidence="2">Uncharacterized protein</fullName>
    </submittedName>
</protein>
<comment type="caution">
    <text evidence="2">The sequence shown here is derived from an EMBL/GenBank/DDBJ whole genome shotgun (WGS) entry which is preliminary data.</text>
</comment>
<reference evidence="3" key="1">
    <citation type="journal article" date="2023" name="Mol. Phylogenet. Evol.">
        <title>Genome-scale phylogeny and comparative genomics of the fungal order Sordariales.</title>
        <authorList>
            <person name="Hensen N."/>
            <person name="Bonometti L."/>
            <person name="Westerberg I."/>
            <person name="Brannstrom I.O."/>
            <person name="Guillou S."/>
            <person name="Cros-Aarteil S."/>
            <person name="Calhoun S."/>
            <person name="Haridas S."/>
            <person name="Kuo A."/>
            <person name="Mondo S."/>
            <person name="Pangilinan J."/>
            <person name="Riley R."/>
            <person name="LaButti K."/>
            <person name="Andreopoulos B."/>
            <person name="Lipzen A."/>
            <person name="Chen C."/>
            <person name="Yan M."/>
            <person name="Daum C."/>
            <person name="Ng V."/>
            <person name="Clum A."/>
            <person name="Steindorff A."/>
            <person name="Ohm R.A."/>
            <person name="Martin F."/>
            <person name="Silar P."/>
            <person name="Natvig D.O."/>
            <person name="Lalanne C."/>
            <person name="Gautier V."/>
            <person name="Ament-Velasquez S.L."/>
            <person name="Kruys A."/>
            <person name="Hutchinson M.I."/>
            <person name="Powell A.J."/>
            <person name="Barry K."/>
            <person name="Miller A.N."/>
            <person name="Grigoriev I.V."/>
            <person name="Debuchy R."/>
            <person name="Gladieux P."/>
            <person name="Hiltunen Thoren M."/>
            <person name="Johannesson H."/>
        </authorList>
    </citation>
    <scope>NUCLEOTIDE SEQUENCE [LARGE SCALE GENOMIC DNA]</scope>
    <source>
        <strain evidence="3">CBS 340.73</strain>
    </source>
</reference>
<dbReference type="EMBL" id="MU853978">
    <property type="protein sequence ID" value="KAK3934560.1"/>
    <property type="molecule type" value="Genomic_DNA"/>
</dbReference>
<name>A0AAN6MWW5_9PEZI</name>
<keyword evidence="3" id="KW-1185">Reference proteome</keyword>
<organism evidence="2 3">
    <name type="scientific">Diplogelasinospora grovesii</name>
    <dbReference type="NCBI Taxonomy" id="303347"/>
    <lineage>
        <taxon>Eukaryota</taxon>
        <taxon>Fungi</taxon>
        <taxon>Dikarya</taxon>
        <taxon>Ascomycota</taxon>
        <taxon>Pezizomycotina</taxon>
        <taxon>Sordariomycetes</taxon>
        <taxon>Sordariomycetidae</taxon>
        <taxon>Sordariales</taxon>
        <taxon>Diplogelasinosporaceae</taxon>
        <taxon>Diplogelasinospora</taxon>
    </lineage>
</organism>
<dbReference type="AlphaFoldDB" id="A0AAN6MWW5"/>
<gene>
    <name evidence="2" type="ORF">QBC46DRAFT_399463</name>
</gene>
<feature type="region of interest" description="Disordered" evidence="1">
    <location>
        <begin position="91"/>
        <end position="119"/>
    </location>
</feature>
<accession>A0AAN6MWW5</accession>